<dbReference type="PROSITE" id="PS50850">
    <property type="entry name" value="MFS"/>
    <property type="match status" value="1"/>
</dbReference>
<comment type="caution">
    <text evidence="7">The sequence shown here is derived from an EMBL/GenBank/DDBJ whole genome shotgun (WGS) entry which is preliminary data.</text>
</comment>
<dbReference type="PANTHER" id="PTHR23503">
    <property type="entry name" value="SOLUTE CARRIER FAMILY 2"/>
    <property type="match status" value="1"/>
</dbReference>
<evidence type="ECO:0000256" key="1">
    <source>
        <dbReference type="ARBA" id="ARBA00004141"/>
    </source>
</evidence>
<dbReference type="AlphaFoldDB" id="A0A811LMW6"/>
<feature type="transmembrane region" description="Helical" evidence="5">
    <location>
        <begin position="64"/>
        <end position="85"/>
    </location>
</feature>
<dbReference type="Proteomes" id="UP000783686">
    <property type="component" value="Unassembled WGS sequence"/>
</dbReference>
<evidence type="ECO:0000313" key="7">
    <source>
        <dbReference type="EMBL" id="CAD5228444.1"/>
    </source>
</evidence>
<dbReference type="Pfam" id="PF00083">
    <property type="entry name" value="Sugar_tr"/>
    <property type="match status" value="1"/>
</dbReference>
<sequence length="475" mass="52154">MEPPITPLTKVKLISIGALVSFSSIFQMGYSNAYVNTAIDGFKTFINQSMTDRELEVTSESFTWIWATFLNSWFPGFAIGAWLAVPLTDSFGRKLGLLVGNITVTLSVLLMTLGPVFDYMECLILGRFFSAVGSGISMCALVLFLQEIAPNSMRGTLGFFAETAFVAMNALGAVAGMSFMLGNYITILVGSAMIPGIISFLVVLPLKETPKFLMIKKDDLNKAVEAVQFYQNIDDHQAEEVLSRIRAESSEASGSIVHVLKSPALRKGLVLGVLALQITTSIWPVVFLSTEFMVRTNITPELAEYVSSGMLILSTLSTCTGMVLVEKCSRRKLFLSASFTNITALLLFVICSQGQLYQDELKYGCILAICLHGTSYSVATGPIAWFLVSELVPTEVRSICSSVALALNHISAVVVTFLVLPLYDHISSYSLLILFVIPSYLCLVTLYFYLPETKDRDIAEIVRELEGHEEEIELK</sequence>
<evidence type="ECO:0000256" key="4">
    <source>
        <dbReference type="ARBA" id="ARBA00023136"/>
    </source>
</evidence>
<evidence type="ECO:0000259" key="6">
    <source>
        <dbReference type="PROSITE" id="PS50850"/>
    </source>
</evidence>
<dbReference type="InterPro" id="IPR005828">
    <property type="entry name" value="MFS_sugar_transport-like"/>
</dbReference>
<dbReference type="InterPro" id="IPR045263">
    <property type="entry name" value="GLUT"/>
</dbReference>
<feature type="transmembrane region" description="Helical" evidence="5">
    <location>
        <begin position="123"/>
        <end position="145"/>
    </location>
</feature>
<dbReference type="SUPFAM" id="SSF103473">
    <property type="entry name" value="MFS general substrate transporter"/>
    <property type="match status" value="1"/>
</dbReference>
<feature type="transmembrane region" description="Helical" evidence="5">
    <location>
        <begin position="333"/>
        <end position="355"/>
    </location>
</feature>
<feature type="transmembrane region" description="Helical" evidence="5">
    <location>
        <begin position="12"/>
        <end position="30"/>
    </location>
</feature>
<dbReference type="GO" id="GO:0015149">
    <property type="term" value="F:hexose transmembrane transporter activity"/>
    <property type="evidence" value="ECO:0007669"/>
    <property type="project" value="TreeGrafter"/>
</dbReference>
<proteinExistence type="predicted"/>
<feature type="transmembrane region" description="Helical" evidence="5">
    <location>
        <begin position="306"/>
        <end position="326"/>
    </location>
</feature>
<accession>A0A811LMW6</accession>
<evidence type="ECO:0000256" key="3">
    <source>
        <dbReference type="ARBA" id="ARBA00022989"/>
    </source>
</evidence>
<dbReference type="EMBL" id="CAJFCW020000006">
    <property type="protein sequence ID" value="CAG9124488.1"/>
    <property type="molecule type" value="Genomic_DNA"/>
</dbReference>
<dbReference type="InterPro" id="IPR036259">
    <property type="entry name" value="MFS_trans_sf"/>
</dbReference>
<dbReference type="InterPro" id="IPR020846">
    <property type="entry name" value="MFS_dom"/>
</dbReference>
<evidence type="ECO:0000256" key="2">
    <source>
        <dbReference type="ARBA" id="ARBA00022692"/>
    </source>
</evidence>
<feature type="transmembrane region" description="Helical" evidence="5">
    <location>
        <begin position="97"/>
        <end position="117"/>
    </location>
</feature>
<feature type="transmembrane region" description="Helical" evidence="5">
    <location>
        <begin position="157"/>
        <end position="179"/>
    </location>
</feature>
<evidence type="ECO:0000256" key="5">
    <source>
        <dbReference type="SAM" id="Phobius"/>
    </source>
</evidence>
<keyword evidence="8" id="KW-1185">Reference proteome</keyword>
<feature type="domain" description="Major facilitator superfamily (MFS) profile" evidence="6">
    <location>
        <begin position="17"/>
        <end position="454"/>
    </location>
</feature>
<feature type="transmembrane region" description="Helical" evidence="5">
    <location>
        <begin position="361"/>
        <end position="387"/>
    </location>
</feature>
<dbReference type="GO" id="GO:0016020">
    <property type="term" value="C:membrane"/>
    <property type="evidence" value="ECO:0007669"/>
    <property type="project" value="UniProtKB-SubCell"/>
</dbReference>
<dbReference type="OrthoDB" id="4540492at2759"/>
<gene>
    <name evidence="7" type="ORF">BOKJ2_LOCUS12681</name>
</gene>
<feature type="transmembrane region" description="Helical" evidence="5">
    <location>
        <begin position="185"/>
        <end position="206"/>
    </location>
</feature>
<keyword evidence="2 5" id="KW-0812">Transmembrane</keyword>
<feature type="transmembrane region" description="Helical" evidence="5">
    <location>
        <begin position="399"/>
        <end position="423"/>
    </location>
</feature>
<name>A0A811LMW6_9BILA</name>
<dbReference type="Proteomes" id="UP000614601">
    <property type="component" value="Unassembled WGS sequence"/>
</dbReference>
<keyword evidence="3 5" id="KW-1133">Transmembrane helix</keyword>
<dbReference type="InterPro" id="IPR003663">
    <property type="entry name" value="Sugar/inositol_transpt"/>
</dbReference>
<dbReference type="PANTHER" id="PTHR23503:SF108">
    <property type="entry name" value="MAJOR FACILITATOR SUPERFAMILY (MFS) PROFILE DOMAIN-CONTAINING PROTEIN"/>
    <property type="match status" value="1"/>
</dbReference>
<feature type="transmembrane region" description="Helical" evidence="5">
    <location>
        <begin position="268"/>
        <end position="286"/>
    </location>
</feature>
<feature type="transmembrane region" description="Helical" evidence="5">
    <location>
        <begin position="429"/>
        <end position="450"/>
    </location>
</feature>
<reference evidence="7" key="1">
    <citation type="submission" date="2020-09" db="EMBL/GenBank/DDBJ databases">
        <authorList>
            <person name="Kikuchi T."/>
        </authorList>
    </citation>
    <scope>NUCLEOTIDE SEQUENCE</scope>
    <source>
        <strain evidence="7">SH1</strain>
    </source>
</reference>
<dbReference type="Gene3D" id="1.20.1250.20">
    <property type="entry name" value="MFS general substrate transporter like domains"/>
    <property type="match status" value="1"/>
</dbReference>
<dbReference type="PRINTS" id="PR00171">
    <property type="entry name" value="SUGRTRNSPORT"/>
</dbReference>
<comment type="subcellular location">
    <subcellularLocation>
        <location evidence="1">Membrane</location>
        <topology evidence="1">Multi-pass membrane protein</topology>
    </subcellularLocation>
</comment>
<keyword evidence="4 5" id="KW-0472">Membrane</keyword>
<dbReference type="EMBL" id="CAJFDH010000006">
    <property type="protein sequence ID" value="CAD5228444.1"/>
    <property type="molecule type" value="Genomic_DNA"/>
</dbReference>
<evidence type="ECO:0000313" key="8">
    <source>
        <dbReference type="Proteomes" id="UP000614601"/>
    </source>
</evidence>
<protein>
    <recommendedName>
        <fullName evidence="6">Major facilitator superfamily (MFS) profile domain-containing protein</fullName>
    </recommendedName>
</protein>
<organism evidence="7 8">
    <name type="scientific">Bursaphelenchus okinawaensis</name>
    <dbReference type="NCBI Taxonomy" id="465554"/>
    <lineage>
        <taxon>Eukaryota</taxon>
        <taxon>Metazoa</taxon>
        <taxon>Ecdysozoa</taxon>
        <taxon>Nematoda</taxon>
        <taxon>Chromadorea</taxon>
        <taxon>Rhabditida</taxon>
        <taxon>Tylenchina</taxon>
        <taxon>Tylenchomorpha</taxon>
        <taxon>Aphelenchoidea</taxon>
        <taxon>Aphelenchoididae</taxon>
        <taxon>Bursaphelenchus</taxon>
    </lineage>
</organism>